<dbReference type="OrthoDB" id="2676734at2759"/>
<organism evidence="1 2">
    <name type="scientific">Suillus luteus UH-Slu-Lm8-n1</name>
    <dbReference type="NCBI Taxonomy" id="930992"/>
    <lineage>
        <taxon>Eukaryota</taxon>
        <taxon>Fungi</taxon>
        <taxon>Dikarya</taxon>
        <taxon>Basidiomycota</taxon>
        <taxon>Agaricomycotina</taxon>
        <taxon>Agaricomycetes</taxon>
        <taxon>Agaricomycetidae</taxon>
        <taxon>Boletales</taxon>
        <taxon>Suillineae</taxon>
        <taxon>Suillaceae</taxon>
        <taxon>Suillus</taxon>
    </lineage>
</organism>
<dbReference type="Proteomes" id="UP000054485">
    <property type="component" value="Unassembled WGS sequence"/>
</dbReference>
<dbReference type="STRING" id="930992.A0A0D0A6A5"/>
<sequence length="113" mass="12856">QHLPNPSGRNQHKFCPLKGDHKVADLLREYHRRNISDRKLISKLLQAEHGIKMSEATVARRRRELGLFGSRVMAAKLPDATKRQLVLDQLANDPRGRHGPRIVKELIANQTGI</sequence>
<name>A0A0D0A6A5_9AGAM</name>
<dbReference type="InParanoid" id="A0A0D0A6A5"/>
<feature type="non-terminal residue" evidence="1">
    <location>
        <position position="113"/>
    </location>
</feature>
<proteinExistence type="predicted"/>
<accession>A0A0D0A6A5</accession>
<keyword evidence="2" id="KW-1185">Reference proteome</keyword>
<dbReference type="EMBL" id="KN835877">
    <property type="protein sequence ID" value="KIK33744.1"/>
    <property type="molecule type" value="Genomic_DNA"/>
</dbReference>
<dbReference type="HOGENOM" id="CLU_139920_0_0_1"/>
<evidence type="ECO:0000313" key="1">
    <source>
        <dbReference type="EMBL" id="KIK33744.1"/>
    </source>
</evidence>
<gene>
    <name evidence="1" type="ORF">CY34DRAFT_65002</name>
</gene>
<feature type="non-terminal residue" evidence="1">
    <location>
        <position position="1"/>
    </location>
</feature>
<protein>
    <submittedName>
        <fullName evidence="1">Uncharacterized protein</fullName>
    </submittedName>
</protein>
<reference evidence="2" key="2">
    <citation type="submission" date="2015-01" db="EMBL/GenBank/DDBJ databases">
        <title>Evolutionary Origins and Diversification of the Mycorrhizal Mutualists.</title>
        <authorList>
            <consortium name="DOE Joint Genome Institute"/>
            <consortium name="Mycorrhizal Genomics Consortium"/>
            <person name="Kohler A."/>
            <person name="Kuo A."/>
            <person name="Nagy L.G."/>
            <person name="Floudas D."/>
            <person name="Copeland A."/>
            <person name="Barry K.W."/>
            <person name="Cichocki N."/>
            <person name="Veneault-Fourrey C."/>
            <person name="LaButti K."/>
            <person name="Lindquist E.A."/>
            <person name="Lipzen A."/>
            <person name="Lundell T."/>
            <person name="Morin E."/>
            <person name="Murat C."/>
            <person name="Riley R."/>
            <person name="Ohm R."/>
            <person name="Sun H."/>
            <person name="Tunlid A."/>
            <person name="Henrissat B."/>
            <person name="Grigoriev I.V."/>
            <person name="Hibbett D.S."/>
            <person name="Martin F."/>
        </authorList>
    </citation>
    <scope>NUCLEOTIDE SEQUENCE [LARGE SCALE GENOMIC DNA]</scope>
    <source>
        <strain evidence="2">UH-Slu-Lm8-n1</strain>
    </source>
</reference>
<reference evidence="1 2" key="1">
    <citation type="submission" date="2014-04" db="EMBL/GenBank/DDBJ databases">
        <authorList>
            <consortium name="DOE Joint Genome Institute"/>
            <person name="Kuo A."/>
            <person name="Ruytinx J."/>
            <person name="Rineau F."/>
            <person name="Colpaert J."/>
            <person name="Kohler A."/>
            <person name="Nagy L.G."/>
            <person name="Floudas D."/>
            <person name="Copeland A."/>
            <person name="Barry K.W."/>
            <person name="Cichocki N."/>
            <person name="Veneault-Fourrey C."/>
            <person name="LaButti K."/>
            <person name="Lindquist E.A."/>
            <person name="Lipzen A."/>
            <person name="Lundell T."/>
            <person name="Morin E."/>
            <person name="Murat C."/>
            <person name="Sun H."/>
            <person name="Tunlid A."/>
            <person name="Henrissat B."/>
            <person name="Grigoriev I.V."/>
            <person name="Hibbett D.S."/>
            <person name="Martin F."/>
            <person name="Nordberg H.P."/>
            <person name="Cantor M.N."/>
            <person name="Hua S.X."/>
        </authorList>
    </citation>
    <scope>NUCLEOTIDE SEQUENCE [LARGE SCALE GENOMIC DNA]</scope>
    <source>
        <strain evidence="1 2">UH-Slu-Lm8-n1</strain>
    </source>
</reference>
<dbReference type="AlphaFoldDB" id="A0A0D0A6A5"/>
<evidence type="ECO:0000313" key="2">
    <source>
        <dbReference type="Proteomes" id="UP000054485"/>
    </source>
</evidence>